<feature type="transmembrane region" description="Helical" evidence="1">
    <location>
        <begin position="454"/>
        <end position="475"/>
    </location>
</feature>
<feature type="transmembrane region" description="Helical" evidence="1">
    <location>
        <begin position="266"/>
        <end position="294"/>
    </location>
</feature>
<feature type="transmembrane region" description="Helical" evidence="1">
    <location>
        <begin position="20"/>
        <end position="38"/>
    </location>
</feature>
<comment type="caution">
    <text evidence="2">The sequence shown here is derived from an EMBL/GenBank/DDBJ whole genome shotgun (WGS) entry which is preliminary data.</text>
</comment>
<reference evidence="2 3" key="1">
    <citation type="submission" date="2021-10" db="EMBL/GenBank/DDBJ databases">
        <authorList>
            <person name="Chen M."/>
        </authorList>
    </citation>
    <scope>NUCLEOTIDE SEQUENCE [LARGE SCALE GENOMIC DNA]</scope>
    <source>
        <strain evidence="2 3">H3-26</strain>
    </source>
</reference>
<feature type="transmembrane region" description="Helical" evidence="1">
    <location>
        <begin position="306"/>
        <end position="325"/>
    </location>
</feature>
<evidence type="ECO:0000256" key="1">
    <source>
        <dbReference type="SAM" id="Phobius"/>
    </source>
</evidence>
<feature type="transmembrane region" description="Helical" evidence="1">
    <location>
        <begin position="95"/>
        <end position="114"/>
    </location>
</feature>
<dbReference type="RefSeq" id="WP_226763381.1">
    <property type="nucleotide sequence ID" value="NZ_JAJAWG010000002.1"/>
</dbReference>
<evidence type="ECO:0000313" key="3">
    <source>
        <dbReference type="Proteomes" id="UP001198034"/>
    </source>
</evidence>
<dbReference type="EMBL" id="JAJAWG010000002">
    <property type="protein sequence ID" value="MCB5195588.1"/>
    <property type="molecule type" value="Genomic_DNA"/>
</dbReference>
<feature type="transmembrane region" description="Helical" evidence="1">
    <location>
        <begin position="193"/>
        <end position="210"/>
    </location>
</feature>
<organism evidence="2 3">
    <name type="scientific">Deefgea salmonis</name>
    <dbReference type="NCBI Taxonomy" id="2875502"/>
    <lineage>
        <taxon>Bacteria</taxon>
        <taxon>Pseudomonadati</taxon>
        <taxon>Pseudomonadota</taxon>
        <taxon>Betaproteobacteria</taxon>
        <taxon>Neisseriales</taxon>
        <taxon>Chitinibacteraceae</taxon>
        <taxon>Deefgea</taxon>
    </lineage>
</organism>
<name>A0ABS8BIN4_9NEIS</name>
<feature type="transmembrane region" description="Helical" evidence="1">
    <location>
        <begin position="69"/>
        <end position="89"/>
    </location>
</feature>
<evidence type="ECO:0000313" key="2">
    <source>
        <dbReference type="EMBL" id="MCB5195588.1"/>
    </source>
</evidence>
<keyword evidence="1" id="KW-1133">Transmembrane helix</keyword>
<proteinExistence type="predicted"/>
<accession>A0ABS8BIN4</accession>
<feature type="transmembrane region" description="Helical" evidence="1">
    <location>
        <begin position="44"/>
        <end position="62"/>
    </location>
</feature>
<sequence length="506" mass="56941">MNSHNILKAYFLEVMKPAGWSKSVLAVFVMSIVFSMYVGYWLSFMPIYVALLVGVFFSLLASCYIPIRFLLISTLFFPVLITGQISFWLGFSQAFWLNYIFCFVLLLRVLWYLAWTNRAVPCLSADENNTKFGKFFLLLVFFVIAILSWIANGANIGGIALIIKNYMLPWVVAFCVVLGFLDSNKLVNVFKMILAIAVLQLPLALFQRFYMVGRNGASWDVVVGTFGGNYLTGGASAALALFLFFSIFLAIEFYKEKQLSLLSSSIVVIFSVVSIALAEVKIVLLLLPIGFLILNWREILKSPSRFLLVLMVIFLILLSILYTYAAMYSSESGYSDVNIGRYIDYMFFAEKDIGFYNPITREVSRLGAIERWFYYNQNLLDLTSLFGNGAATTRESQTLGAGTLAMKYPFTLSTSTLSILLWELGILGVLAMVAFNLQIAWLGFGVSKRNSNEALSPVLKVCSMFIFIVVVLYIYNRDAIDSPTIQILLAFVVGTILYGNNIYKRI</sequence>
<gene>
    <name evidence="2" type="ORF">LG219_04690</name>
</gene>
<dbReference type="Proteomes" id="UP001198034">
    <property type="component" value="Unassembled WGS sequence"/>
</dbReference>
<feature type="transmembrane region" description="Helical" evidence="1">
    <location>
        <begin position="135"/>
        <end position="152"/>
    </location>
</feature>
<keyword evidence="1" id="KW-0472">Membrane</keyword>
<feature type="transmembrane region" description="Helical" evidence="1">
    <location>
        <begin position="419"/>
        <end position="442"/>
    </location>
</feature>
<feature type="transmembrane region" description="Helical" evidence="1">
    <location>
        <begin position="487"/>
        <end position="503"/>
    </location>
</feature>
<keyword evidence="1" id="KW-0812">Transmembrane</keyword>
<protein>
    <submittedName>
        <fullName evidence="2">Uncharacterized protein</fullName>
    </submittedName>
</protein>
<keyword evidence="3" id="KW-1185">Reference proteome</keyword>
<feature type="transmembrane region" description="Helical" evidence="1">
    <location>
        <begin position="230"/>
        <end position="254"/>
    </location>
</feature>
<feature type="transmembrane region" description="Helical" evidence="1">
    <location>
        <begin position="158"/>
        <end position="181"/>
    </location>
</feature>